<accession>A0A4V3SJA5</accession>
<reference evidence="2 3" key="1">
    <citation type="submission" date="2019-04" db="EMBL/GenBank/DDBJ databases">
        <title>Comparative genomics and transcriptomics to analyze fruiting body development in filamentous ascomycetes.</title>
        <authorList>
            <consortium name="DOE Joint Genome Institute"/>
            <person name="Lutkenhaus R."/>
            <person name="Traeger S."/>
            <person name="Breuer J."/>
            <person name="Kuo A."/>
            <person name="Lipzen A."/>
            <person name="Pangilinan J."/>
            <person name="Dilworth D."/>
            <person name="Sandor L."/>
            <person name="Poggeler S."/>
            <person name="Barry K."/>
            <person name="Grigoriev I.V."/>
            <person name="Nowrousian M."/>
        </authorList>
    </citation>
    <scope>NUCLEOTIDE SEQUENCE [LARGE SCALE GENOMIC DNA]</scope>
    <source>
        <strain evidence="2 3">CBS 389.68</strain>
    </source>
</reference>
<dbReference type="InParanoid" id="A0A4V3SJA5"/>
<sequence>MSRQPSSTFSAPPPSTTISTPPTSPVPPPPPASESATKLWTSMQTKLNEVELSSSLFFGASHAAALEELRSAQVALAQAWIAEDAEGGVKERLRKVEGKLENVAKAMGRVEVVAGGMWDEEENYGEDAGTEESEQGSVRRKPKREGGSGENN</sequence>
<feature type="region of interest" description="Disordered" evidence="1">
    <location>
        <begin position="1"/>
        <end position="38"/>
    </location>
</feature>
<name>A0A4V3SJA5_9PEZI</name>
<feature type="region of interest" description="Disordered" evidence="1">
    <location>
        <begin position="117"/>
        <end position="152"/>
    </location>
</feature>
<dbReference type="STRING" id="341454.A0A4V3SJA5"/>
<feature type="compositionally biased region" description="Acidic residues" evidence="1">
    <location>
        <begin position="118"/>
        <end position="134"/>
    </location>
</feature>
<organism evidence="2 3">
    <name type="scientific">Ascodesmis nigricans</name>
    <dbReference type="NCBI Taxonomy" id="341454"/>
    <lineage>
        <taxon>Eukaryota</taxon>
        <taxon>Fungi</taxon>
        <taxon>Dikarya</taxon>
        <taxon>Ascomycota</taxon>
        <taxon>Pezizomycotina</taxon>
        <taxon>Pezizomycetes</taxon>
        <taxon>Pezizales</taxon>
        <taxon>Ascodesmidaceae</taxon>
        <taxon>Ascodesmis</taxon>
    </lineage>
</organism>
<dbReference type="AlphaFoldDB" id="A0A4V3SJA5"/>
<dbReference type="Pfam" id="PF17242">
    <property type="entry name" value="DUF5315"/>
    <property type="match status" value="1"/>
</dbReference>
<protein>
    <submittedName>
        <fullName evidence="2">Uncharacterized protein</fullName>
    </submittedName>
</protein>
<feature type="compositionally biased region" description="Low complexity" evidence="1">
    <location>
        <begin position="1"/>
        <end position="21"/>
    </location>
</feature>
<dbReference type="EMBL" id="ML220114">
    <property type="protein sequence ID" value="TGZ83255.1"/>
    <property type="molecule type" value="Genomic_DNA"/>
</dbReference>
<evidence type="ECO:0000313" key="2">
    <source>
        <dbReference type="EMBL" id="TGZ83255.1"/>
    </source>
</evidence>
<evidence type="ECO:0000256" key="1">
    <source>
        <dbReference type="SAM" id="MobiDB-lite"/>
    </source>
</evidence>
<dbReference type="Proteomes" id="UP000298138">
    <property type="component" value="Unassembled WGS sequence"/>
</dbReference>
<keyword evidence="3" id="KW-1185">Reference proteome</keyword>
<feature type="compositionally biased region" description="Pro residues" evidence="1">
    <location>
        <begin position="22"/>
        <end position="32"/>
    </location>
</feature>
<gene>
    <name evidence="2" type="ORF">EX30DRAFT_394479</name>
</gene>
<proteinExistence type="predicted"/>
<dbReference type="OrthoDB" id="4158841at2759"/>
<evidence type="ECO:0000313" key="3">
    <source>
        <dbReference type="Proteomes" id="UP000298138"/>
    </source>
</evidence>